<dbReference type="InterPro" id="IPR029021">
    <property type="entry name" value="Prot-tyrosine_phosphatase-like"/>
</dbReference>
<dbReference type="CDD" id="cd14498">
    <property type="entry name" value="DSP"/>
    <property type="match status" value="1"/>
</dbReference>
<evidence type="ECO:0000259" key="2">
    <source>
        <dbReference type="Pfam" id="PF17184"/>
    </source>
</evidence>
<dbReference type="EMBL" id="HBHK01009331">
    <property type="protein sequence ID" value="CAD9677395.1"/>
    <property type="molecule type" value="Transcribed_RNA"/>
</dbReference>
<evidence type="ECO:0000313" key="3">
    <source>
        <dbReference type="EMBL" id="CAD9677395.1"/>
    </source>
</evidence>
<feature type="domain" description="Rit1 DUSP-like" evidence="1">
    <location>
        <begin position="371"/>
        <end position="524"/>
    </location>
</feature>
<protein>
    <recommendedName>
        <fullName evidence="4">Initiator tRNA phosphoribosyl transferase</fullName>
    </recommendedName>
</protein>
<accession>A0A7S2WAW5</accession>
<dbReference type="PANTHER" id="PTHR31811">
    <property type="entry name" value="TRNA A64-2'-O-RIBOSYLPHOSPHATE TRANSFERASE"/>
    <property type="match status" value="1"/>
</dbReference>
<dbReference type="PIRSF" id="PIRSF007747">
    <property type="entry name" value="Ribosyl_Ptfrase"/>
    <property type="match status" value="1"/>
</dbReference>
<gene>
    <name evidence="3" type="ORF">QSP1433_LOCUS5774</name>
</gene>
<dbReference type="Pfam" id="PF17184">
    <property type="entry name" value="Rit1_C"/>
    <property type="match status" value="1"/>
</dbReference>
<dbReference type="GO" id="GO:0043399">
    <property type="term" value="F:tRNA adenosine(64)-2'-O-ribosylphosphate transferase activity"/>
    <property type="evidence" value="ECO:0007669"/>
    <property type="project" value="InterPro"/>
</dbReference>
<dbReference type="AlphaFoldDB" id="A0A7S2WAW5"/>
<dbReference type="PANTHER" id="PTHR31811:SF0">
    <property type="entry name" value="TRNA A64-2'-O-RIBOSYLPHOSPHATE TRANSFERASE"/>
    <property type="match status" value="1"/>
</dbReference>
<feature type="domain" description="Rit1 N-terminal" evidence="2">
    <location>
        <begin position="21"/>
        <end position="294"/>
    </location>
</feature>
<reference evidence="3" key="1">
    <citation type="submission" date="2021-01" db="EMBL/GenBank/DDBJ databases">
        <authorList>
            <person name="Corre E."/>
            <person name="Pelletier E."/>
            <person name="Niang G."/>
            <person name="Scheremetjew M."/>
            <person name="Finn R."/>
            <person name="Kale V."/>
            <person name="Holt S."/>
            <person name="Cochrane G."/>
            <person name="Meng A."/>
            <person name="Brown T."/>
            <person name="Cohen L."/>
        </authorList>
    </citation>
    <scope>NUCLEOTIDE SEQUENCE</scope>
    <source>
        <strain evidence="3">NY070348D</strain>
    </source>
</reference>
<dbReference type="InterPro" id="IPR033449">
    <property type="entry name" value="Rit1_N"/>
</dbReference>
<dbReference type="InterPro" id="IPR033421">
    <property type="entry name" value="Rit1_DUSP-like"/>
</dbReference>
<proteinExistence type="predicted"/>
<evidence type="ECO:0000259" key="1">
    <source>
        <dbReference type="Pfam" id="PF04179"/>
    </source>
</evidence>
<dbReference type="Pfam" id="PF04179">
    <property type="entry name" value="Init_tRNA_PT"/>
    <property type="match status" value="1"/>
</dbReference>
<dbReference type="GO" id="GO:0019988">
    <property type="term" value="P:charged-tRNA amino acid modification"/>
    <property type="evidence" value="ECO:0007669"/>
    <property type="project" value="InterPro"/>
</dbReference>
<dbReference type="GO" id="GO:0005737">
    <property type="term" value="C:cytoplasm"/>
    <property type="evidence" value="ECO:0007669"/>
    <property type="project" value="TreeGrafter"/>
</dbReference>
<sequence>MCEEDAANFSRNDIYLNLASLKKQSLSMHNRLRSIVHDEEFVSYVAGLYHNVPLVANMRCGAWYSEKFKSSVYFKSTDGHAGKWEMSTKRTNLHLCLLLAQNKGCIIVDSTRKGKSIPDSFSKTIPIWCACINRLVKKRLCAQNDTKLLSGWDDDLHVPPWCVSDSERNAIIKQLDGFVEKFESAVSPKLLDSVLPLLKKPLRALWITPSTHMIEGLQPNLTKLRFYPVMCLTASETVNAPGGVVAKRTFQYQQGSADDHESWSMGLSASAFWGNLNHIMSDPALCEQHVLQVVEQTQGYTGYEHIEQHLSYEIESGVNQVEKSQFHRIGTTNLYIGSRSASKPPGCYQNFDAIVNCCTLEYEDNQRSSTNYLWLPIPEGKKGGKVLEKCIPIAMLFIAKCMLDKKRVLVHCAQGVDRSVTIVMAALLLFFSPCDNFSCPRDELEQFAVLPKREDIIRFASCRKKESCCSCMRNEQEAISRIRTLALSLERTKVDISGVLAYIASFRPVASPCKNNIKGITRFLMSEHITC</sequence>
<dbReference type="Gene3D" id="3.90.190.10">
    <property type="entry name" value="Protein tyrosine phosphatase superfamily"/>
    <property type="match status" value="1"/>
</dbReference>
<organism evidence="3">
    <name type="scientific">Mucochytrium quahogii</name>
    <dbReference type="NCBI Taxonomy" id="96639"/>
    <lineage>
        <taxon>Eukaryota</taxon>
        <taxon>Sar</taxon>
        <taxon>Stramenopiles</taxon>
        <taxon>Bigyra</taxon>
        <taxon>Labyrinthulomycetes</taxon>
        <taxon>Thraustochytrida</taxon>
        <taxon>Thraustochytriidae</taxon>
        <taxon>Mucochytrium</taxon>
    </lineage>
</organism>
<name>A0A7S2WAW5_9STRA</name>
<dbReference type="SUPFAM" id="SSF52799">
    <property type="entry name" value="(Phosphotyrosine protein) phosphatases II"/>
    <property type="match status" value="1"/>
</dbReference>
<evidence type="ECO:0008006" key="4">
    <source>
        <dbReference type="Google" id="ProtNLM"/>
    </source>
</evidence>
<dbReference type="InterPro" id="IPR007306">
    <property type="entry name" value="Rit1"/>
</dbReference>